<reference evidence="1" key="1">
    <citation type="submission" date="2022-07" db="EMBL/GenBank/DDBJ databases">
        <title>Genome analysis of Parmales, a sister group of diatoms, reveals the evolutionary specialization of diatoms from phago-mixotrophs to photoautotrophs.</title>
        <authorList>
            <person name="Ban H."/>
            <person name="Sato S."/>
            <person name="Yoshikawa S."/>
            <person name="Kazumasa Y."/>
            <person name="Nakamura Y."/>
            <person name="Ichinomiya M."/>
            <person name="Saitoh K."/>
            <person name="Sato N."/>
            <person name="Blanc-Mathieu R."/>
            <person name="Endo H."/>
            <person name="Kuwata A."/>
            <person name="Ogata H."/>
        </authorList>
    </citation>
    <scope>NUCLEOTIDE SEQUENCE</scope>
</reference>
<evidence type="ECO:0000313" key="1">
    <source>
        <dbReference type="EMBL" id="GMI21256.1"/>
    </source>
</evidence>
<dbReference type="AlphaFoldDB" id="A0A9W7FXD0"/>
<dbReference type="SUPFAM" id="SSF55961">
    <property type="entry name" value="Bet v1-like"/>
    <property type="match status" value="1"/>
</dbReference>
<keyword evidence="2" id="KW-1185">Reference proteome</keyword>
<evidence type="ECO:0000313" key="2">
    <source>
        <dbReference type="Proteomes" id="UP001165082"/>
    </source>
</evidence>
<gene>
    <name evidence="1" type="ORF">TrRE_jg5873</name>
</gene>
<comment type="caution">
    <text evidence="1">The sequence shown here is derived from an EMBL/GenBank/DDBJ whole genome shotgun (WGS) entry which is preliminary data.</text>
</comment>
<protein>
    <recommendedName>
        <fullName evidence="3">Coenzyme Q-binding protein COQ10 START domain-containing protein</fullName>
    </recommendedName>
</protein>
<name>A0A9W7FXD0_9STRA</name>
<dbReference type="OrthoDB" id="41924at2759"/>
<dbReference type="EMBL" id="BRXZ01008091">
    <property type="protein sequence ID" value="GMI21256.1"/>
    <property type="molecule type" value="Genomic_DNA"/>
</dbReference>
<proteinExistence type="predicted"/>
<dbReference type="Proteomes" id="UP001165082">
    <property type="component" value="Unassembled WGS sequence"/>
</dbReference>
<feature type="non-terminal residue" evidence="1">
    <location>
        <position position="1"/>
    </location>
</feature>
<accession>A0A9W7FXD0</accession>
<sequence length="135" mass="15245">MGFCLTPFKAGKPDVKLDAKAEALLSSGSPYKTQIKSGSRGRGLVVQDVAAPHDVVWSRILDFDHYTSMVPRTVLSENYSVRGGREKEIKTRMKLSVVVTQMEFFIRHVHYPSKNSLTWTLDYDRKSDIDDSCGF</sequence>
<evidence type="ECO:0008006" key="3">
    <source>
        <dbReference type="Google" id="ProtNLM"/>
    </source>
</evidence>
<organism evidence="1 2">
    <name type="scientific">Triparma retinervis</name>
    <dbReference type="NCBI Taxonomy" id="2557542"/>
    <lineage>
        <taxon>Eukaryota</taxon>
        <taxon>Sar</taxon>
        <taxon>Stramenopiles</taxon>
        <taxon>Ochrophyta</taxon>
        <taxon>Bolidophyceae</taxon>
        <taxon>Parmales</taxon>
        <taxon>Triparmaceae</taxon>
        <taxon>Triparma</taxon>
    </lineage>
</organism>